<keyword evidence="6" id="KW-1185">Reference proteome</keyword>
<feature type="compositionally biased region" description="Polar residues" evidence="4">
    <location>
        <begin position="105"/>
        <end position="132"/>
    </location>
</feature>
<dbReference type="InParanoid" id="D2VP44"/>
<evidence type="ECO:0000313" key="5">
    <source>
        <dbReference type="EMBL" id="EFC41293.1"/>
    </source>
</evidence>
<dbReference type="GeneID" id="8850659"/>
<feature type="compositionally biased region" description="Low complexity" evidence="4">
    <location>
        <begin position="67"/>
        <end position="77"/>
    </location>
</feature>
<dbReference type="AlphaFoldDB" id="D2VP44"/>
<keyword evidence="2" id="KW-0342">GTP-binding</keyword>
<dbReference type="InterPro" id="IPR001019">
    <property type="entry name" value="Gprotein_alpha_su"/>
</dbReference>
<dbReference type="Proteomes" id="UP000006671">
    <property type="component" value="Unassembled WGS sequence"/>
</dbReference>
<dbReference type="Gene3D" id="1.10.400.10">
    <property type="entry name" value="GI Alpha 1, domain 2-like"/>
    <property type="match status" value="1"/>
</dbReference>
<dbReference type="GO" id="GO:0003924">
    <property type="term" value="F:GTPase activity"/>
    <property type="evidence" value="ECO:0007669"/>
    <property type="project" value="InterPro"/>
</dbReference>
<evidence type="ECO:0000313" key="6">
    <source>
        <dbReference type="Proteomes" id="UP000006671"/>
    </source>
</evidence>
<dbReference type="GO" id="GO:0005525">
    <property type="term" value="F:GTP binding"/>
    <property type="evidence" value="ECO:0007669"/>
    <property type="project" value="UniProtKB-KW"/>
</dbReference>
<evidence type="ECO:0000256" key="4">
    <source>
        <dbReference type="SAM" id="MobiDB-lite"/>
    </source>
</evidence>
<feature type="compositionally biased region" description="Low complexity" evidence="4">
    <location>
        <begin position="25"/>
        <end position="41"/>
    </location>
</feature>
<reference evidence="5 6" key="1">
    <citation type="journal article" date="2010" name="Cell">
        <title>The genome of Naegleria gruberi illuminates early eukaryotic versatility.</title>
        <authorList>
            <person name="Fritz-Laylin L.K."/>
            <person name="Prochnik S.E."/>
            <person name="Ginger M.L."/>
            <person name="Dacks J.B."/>
            <person name="Carpenter M.L."/>
            <person name="Field M.C."/>
            <person name="Kuo A."/>
            <person name="Paredez A."/>
            <person name="Chapman J."/>
            <person name="Pham J."/>
            <person name="Shu S."/>
            <person name="Neupane R."/>
            <person name="Cipriano M."/>
            <person name="Mancuso J."/>
            <person name="Tu H."/>
            <person name="Salamov A."/>
            <person name="Lindquist E."/>
            <person name="Shapiro H."/>
            <person name="Lucas S."/>
            <person name="Grigoriev I.V."/>
            <person name="Cande W.Z."/>
            <person name="Fulton C."/>
            <person name="Rokhsar D.S."/>
            <person name="Dawson S.C."/>
        </authorList>
    </citation>
    <scope>NUCLEOTIDE SEQUENCE [LARGE SCALE GENOMIC DNA]</scope>
    <source>
        <strain evidence="5 6">NEG-M</strain>
    </source>
</reference>
<organism evidence="6">
    <name type="scientific">Naegleria gruberi</name>
    <name type="common">Amoeba</name>
    <dbReference type="NCBI Taxonomy" id="5762"/>
    <lineage>
        <taxon>Eukaryota</taxon>
        <taxon>Discoba</taxon>
        <taxon>Heterolobosea</taxon>
        <taxon>Tetramitia</taxon>
        <taxon>Eutetramitia</taxon>
        <taxon>Vahlkampfiidae</taxon>
        <taxon>Naegleria</taxon>
    </lineage>
</organism>
<dbReference type="KEGG" id="ngr:NAEGRDRAFT_70726"/>
<proteinExistence type="predicted"/>
<keyword evidence="1" id="KW-0547">Nucleotide-binding</keyword>
<evidence type="ECO:0000256" key="3">
    <source>
        <dbReference type="ARBA" id="ARBA00023224"/>
    </source>
</evidence>
<dbReference type="OrthoDB" id="10489337at2759"/>
<dbReference type="EMBL" id="GG738886">
    <property type="protein sequence ID" value="EFC41293.1"/>
    <property type="molecule type" value="Genomic_DNA"/>
</dbReference>
<sequence length="597" mass="68234">MGQNIHAPRVFISSNEKQGDEYVISGNLSNNSSTPTNLHSHNVFDDAHSNGLSPPHPSGQAPLIIVGGSSSGSSSGGDEIVSSPFHSPRSPKFVRNHDDVIFDNLSDSSYSTSPQNSPKLTSRTKRMSSGPNYSPKLENFRKTQQQQTKQPTVWFSSVSNESDWMDHSNRFAHTKKQKMVLMLSYGVNTHSEDLFQYWFQRFLPKSEETQTKSKIMQLCALYLRRLCFAYVNRSCSSQLIQECSTSTCSNEGVDQMVDYSKTLKRFDSWSLSPLTREETFSHDDFINELIDMLVNNDESFILQSLGHWNANILTNMELLWKSEAIQRAASKLVEQQVYMDEKVYAEYFLNSIPHLLDSSYNLTVSDLSNAQRRKFKINEIKIVDQGNYDCLYSVLDISSMGGEKTKWLRSFNNVDGFLMIFSLDEIAQDKSVLQKSLHSFREMTSYFFGNNQQQNGCKTQIYVCFSNVAEFCKLVKSEELPLQHSLKGDVKNPSIVFKYIVSQFMASNGSCSNNLTERNPTSSQNISFYAIDSFSDYYSMYEFTSYLLEGRNYFSELITGAKEKREVSRRGELFSMCKLSHDDKLKRKLIDISFNFE</sequence>
<dbReference type="InterPro" id="IPR027417">
    <property type="entry name" value="P-loop_NTPase"/>
</dbReference>
<dbReference type="RefSeq" id="XP_002674037.1">
    <property type="nucleotide sequence ID" value="XM_002673991.1"/>
</dbReference>
<evidence type="ECO:0000256" key="2">
    <source>
        <dbReference type="ARBA" id="ARBA00023134"/>
    </source>
</evidence>
<evidence type="ECO:0000256" key="1">
    <source>
        <dbReference type="ARBA" id="ARBA00022741"/>
    </source>
</evidence>
<dbReference type="InterPro" id="IPR011025">
    <property type="entry name" value="GproteinA_insert"/>
</dbReference>
<dbReference type="OMA" id="DGFLMIF"/>
<protein>
    <submittedName>
        <fullName evidence="5">Predicted protein</fullName>
    </submittedName>
</protein>
<dbReference type="GO" id="GO:0007186">
    <property type="term" value="P:G protein-coupled receptor signaling pathway"/>
    <property type="evidence" value="ECO:0007669"/>
    <property type="project" value="InterPro"/>
</dbReference>
<gene>
    <name evidence="5" type="ORF">NAEGRDRAFT_70726</name>
</gene>
<dbReference type="Pfam" id="PF00503">
    <property type="entry name" value="G-alpha"/>
    <property type="match status" value="1"/>
</dbReference>
<feature type="region of interest" description="Disordered" evidence="4">
    <location>
        <begin position="23"/>
        <end position="152"/>
    </location>
</feature>
<name>D2VP44_NAEGR</name>
<dbReference type="VEuPathDB" id="AmoebaDB:NAEGRDRAFT_70726"/>
<dbReference type="GO" id="GO:0031683">
    <property type="term" value="F:G-protein beta/gamma-subunit complex binding"/>
    <property type="evidence" value="ECO:0007669"/>
    <property type="project" value="InterPro"/>
</dbReference>
<accession>D2VP44</accession>
<dbReference type="Gene3D" id="3.40.50.300">
    <property type="entry name" value="P-loop containing nucleotide triphosphate hydrolases"/>
    <property type="match status" value="1"/>
</dbReference>
<keyword evidence="3" id="KW-0807">Transducer</keyword>